<dbReference type="InterPro" id="IPR002938">
    <property type="entry name" value="FAD-bd"/>
</dbReference>
<evidence type="ECO:0000313" key="7">
    <source>
        <dbReference type="Proteomes" id="UP000326565"/>
    </source>
</evidence>
<name>A0A5N5WXD8_9EURO</name>
<dbReference type="Proteomes" id="UP000326565">
    <property type="component" value="Unassembled WGS sequence"/>
</dbReference>
<dbReference type="PANTHER" id="PTHR43004:SF19">
    <property type="entry name" value="BINDING MONOOXYGENASE, PUTATIVE (JCVI)-RELATED"/>
    <property type="match status" value="1"/>
</dbReference>
<protein>
    <submittedName>
        <fullName evidence="6">Monooxygenase</fullName>
    </submittedName>
</protein>
<keyword evidence="4" id="KW-0560">Oxidoreductase</keyword>
<evidence type="ECO:0000313" key="6">
    <source>
        <dbReference type="EMBL" id="KAB8071722.1"/>
    </source>
</evidence>
<dbReference type="Pfam" id="PF01494">
    <property type="entry name" value="FAD_binding_3"/>
    <property type="match status" value="1"/>
</dbReference>
<dbReference type="Gene3D" id="3.50.50.60">
    <property type="entry name" value="FAD/NAD(P)-binding domain"/>
    <property type="match status" value="1"/>
</dbReference>
<organism evidence="6 7">
    <name type="scientific">Aspergillus leporis</name>
    <dbReference type="NCBI Taxonomy" id="41062"/>
    <lineage>
        <taxon>Eukaryota</taxon>
        <taxon>Fungi</taxon>
        <taxon>Dikarya</taxon>
        <taxon>Ascomycota</taxon>
        <taxon>Pezizomycotina</taxon>
        <taxon>Eurotiomycetes</taxon>
        <taxon>Eurotiomycetidae</taxon>
        <taxon>Eurotiales</taxon>
        <taxon>Aspergillaceae</taxon>
        <taxon>Aspergillus</taxon>
        <taxon>Aspergillus subgen. Circumdati</taxon>
    </lineage>
</organism>
<reference evidence="6 7" key="1">
    <citation type="submission" date="2019-04" db="EMBL/GenBank/DDBJ databases">
        <title>Friends and foes A comparative genomics study of 23 Aspergillus species from section Flavi.</title>
        <authorList>
            <consortium name="DOE Joint Genome Institute"/>
            <person name="Kjaerbolling I."/>
            <person name="Vesth T."/>
            <person name="Frisvad J.C."/>
            <person name="Nybo J.L."/>
            <person name="Theobald S."/>
            <person name="Kildgaard S."/>
            <person name="Isbrandt T."/>
            <person name="Kuo A."/>
            <person name="Sato A."/>
            <person name="Lyhne E.K."/>
            <person name="Kogle M.E."/>
            <person name="Wiebenga A."/>
            <person name="Kun R.S."/>
            <person name="Lubbers R.J."/>
            <person name="Makela M.R."/>
            <person name="Barry K."/>
            <person name="Chovatia M."/>
            <person name="Clum A."/>
            <person name="Daum C."/>
            <person name="Haridas S."/>
            <person name="He G."/>
            <person name="LaButti K."/>
            <person name="Lipzen A."/>
            <person name="Mondo S."/>
            <person name="Riley R."/>
            <person name="Salamov A."/>
            <person name="Simmons B.A."/>
            <person name="Magnuson J.K."/>
            <person name="Henrissat B."/>
            <person name="Mortensen U.H."/>
            <person name="Larsen T.O."/>
            <person name="Devries R.P."/>
            <person name="Grigoriev I.V."/>
            <person name="Machida M."/>
            <person name="Baker S.E."/>
            <person name="Andersen M.R."/>
        </authorList>
    </citation>
    <scope>NUCLEOTIDE SEQUENCE [LARGE SCALE GENOMIC DNA]</scope>
    <source>
        <strain evidence="6 7">CBS 151.66</strain>
    </source>
</reference>
<dbReference type="AlphaFoldDB" id="A0A5N5WXD8"/>
<dbReference type="Gene3D" id="3.40.30.120">
    <property type="match status" value="1"/>
</dbReference>
<evidence type="ECO:0000256" key="2">
    <source>
        <dbReference type="ARBA" id="ARBA00022630"/>
    </source>
</evidence>
<keyword evidence="6" id="KW-0503">Monooxygenase</keyword>
<dbReference type="GO" id="GO:0071949">
    <property type="term" value="F:FAD binding"/>
    <property type="evidence" value="ECO:0007669"/>
    <property type="project" value="InterPro"/>
</dbReference>
<dbReference type="EMBL" id="ML732265">
    <property type="protein sequence ID" value="KAB8071722.1"/>
    <property type="molecule type" value="Genomic_DNA"/>
</dbReference>
<keyword evidence="3" id="KW-0274">FAD</keyword>
<dbReference type="PRINTS" id="PR00420">
    <property type="entry name" value="RNGMNOXGNASE"/>
</dbReference>
<dbReference type="InterPro" id="IPR050641">
    <property type="entry name" value="RIFMO-like"/>
</dbReference>
<keyword evidence="7" id="KW-1185">Reference proteome</keyword>
<evidence type="ECO:0000256" key="3">
    <source>
        <dbReference type="ARBA" id="ARBA00022827"/>
    </source>
</evidence>
<proteinExistence type="predicted"/>
<sequence>MKNNLQSPFEVDLVIIGGGPTGLLSGVLARSLGLSVYIIDAKDGPLDLGRADALNARTQQYLEVTKTLSFLEPFGLKCNTSSTFEGGEFTSQQNHWWTSLKHTHRPNFLMIGQSRVEDVLLRQLDIPVDYNTRVNEIQETKSGVLVKTDQGRTVVAKFAIAADGARSFVRTTLGIPFTGTKPEMVWAVLDTFIETDFPTCPEIITFQKDGQSRVAWIPRERGMNRFYILLDGKITQEKAETSIREHMAPHKIEFKKTEWFSTFEIKERVASTFISNNGDGRILLAGDAAHVHAVNGGQGLNTGIADAFNLIWRVAFVVKGHGGSTLLKSYDEERRATATAVIEVAAKLVRTTVKTALEYVETIEKNAGYITGMGVSYTSTTPLVVDSSYGDFVAGHRCPDLWLTTLPETSFQTQPGEPSRARLYELVEYGKFKVLFLGTEKPASFELAIELQQKVEVWHIHDQNCRLTTLIHEYSAGWVKGDEGTIVVVRPDMYIGYVGKDWVQYLASVFV</sequence>
<dbReference type="Gene3D" id="3.30.9.10">
    <property type="entry name" value="D-Amino Acid Oxidase, subunit A, domain 2"/>
    <property type="match status" value="1"/>
</dbReference>
<dbReference type="OrthoDB" id="1716816at2759"/>
<feature type="domain" description="FAD-binding" evidence="5">
    <location>
        <begin position="10"/>
        <end position="343"/>
    </location>
</feature>
<dbReference type="PANTHER" id="PTHR43004">
    <property type="entry name" value="TRK SYSTEM POTASSIUM UPTAKE PROTEIN"/>
    <property type="match status" value="1"/>
</dbReference>
<comment type="cofactor">
    <cofactor evidence="1">
        <name>FAD</name>
        <dbReference type="ChEBI" id="CHEBI:57692"/>
    </cofactor>
</comment>
<dbReference type="InterPro" id="IPR036188">
    <property type="entry name" value="FAD/NAD-bd_sf"/>
</dbReference>
<dbReference type="SUPFAM" id="SSF51905">
    <property type="entry name" value="FAD/NAD(P)-binding domain"/>
    <property type="match status" value="1"/>
</dbReference>
<accession>A0A5N5WXD8</accession>
<gene>
    <name evidence="6" type="ORF">BDV29DRAFT_159218</name>
</gene>
<dbReference type="SUPFAM" id="SSF54373">
    <property type="entry name" value="FAD-linked reductases, C-terminal domain"/>
    <property type="match status" value="1"/>
</dbReference>
<evidence type="ECO:0000259" key="5">
    <source>
        <dbReference type="Pfam" id="PF01494"/>
    </source>
</evidence>
<evidence type="ECO:0000256" key="1">
    <source>
        <dbReference type="ARBA" id="ARBA00001974"/>
    </source>
</evidence>
<keyword evidence="2" id="KW-0285">Flavoprotein</keyword>
<evidence type="ECO:0000256" key="4">
    <source>
        <dbReference type="ARBA" id="ARBA00023002"/>
    </source>
</evidence>
<dbReference type="GO" id="GO:0016709">
    <property type="term" value="F:oxidoreductase activity, acting on paired donors, with incorporation or reduction of molecular oxygen, NAD(P)H as one donor, and incorporation of one atom of oxygen"/>
    <property type="evidence" value="ECO:0007669"/>
    <property type="project" value="UniProtKB-ARBA"/>
</dbReference>